<proteinExistence type="inferred from homology"/>
<dbReference type="Proteomes" id="UP001610446">
    <property type="component" value="Unassembled WGS sequence"/>
</dbReference>
<organism evidence="10 11">
    <name type="scientific">Aspergillus pseudoustus</name>
    <dbReference type="NCBI Taxonomy" id="1810923"/>
    <lineage>
        <taxon>Eukaryota</taxon>
        <taxon>Fungi</taxon>
        <taxon>Dikarya</taxon>
        <taxon>Ascomycota</taxon>
        <taxon>Pezizomycotina</taxon>
        <taxon>Eurotiomycetes</taxon>
        <taxon>Eurotiomycetidae</taxon>
        <taxon>Eurotiales</taxon>
        <taxon>Aspergillaceae</taxon>
        <taxon>Aspergillus</taxon>
        <taxon>Aspergillus subgen. Nidulantes</taxon>
    </lineage>
</organism>
<evidence type="ECO:0000256" key="5">
    <source>
        <dbReference type="ARBA" id="ARBA00022989"/>
    </source>
</evidence>
<keyword evidence="6 8" id="KW-0472">Membrane</keyword>
<dbReference type="Pfam" id="PF00083">
    <property type="entry name" value="Sugar_tr"/>
    <property type="match status" value="1"/>
</dbReference>
<protein>
    <submittedName>
        <fullName evidence="10">General substrate transporter</fullName>
    </submittedName>
</protein>
<evidence type="ECO:0000313" key="11">
    <source>
        <dbReference type="Proteomes" id="UP001610446"/>
    </source>
</evidence>
<feature type="transmembrane region" description="Helical" evidence="8">
    <location>
        <begin position="265"/>
        <end position="290"/>
    </location>
</feature>
<feature type="transmembrane region" description="Helical" evidence="8">
    <location>
        <begin position="85"/>
        <end position="108"/>
    </location>
</feature>
<feature type="transmembrane region" description="Helical" evidence="8">
    <location>
        <begin position="429"/>
        <end position="449"/>
    </location>
</feature>
<feature type="transmembrane region" description="Helical" evidence="8">
    <location>
        <begin position="302"/>
        <end position="322"/>
    </location>
</feature>
<dbReference type="Gene3D" id="1.20.1250.20">
    <property type="entry name" value="MFS general substrate transporter like domains"/>
    <property type="match status" value="1"/>
</dbReference>
<evidence type="ECO:0000256" key="1">
    <source>
        <dbReference type="ARBA" id="ARBA00004141"/>
    </source>
</evidence>
<dbReference type="InterPro" id="IPR005829">
    <property type="entry name" value="Sugar_transporter_CS"/>
</dbReference>
<feature type="transmembrane region" description="Helical" evidence="8">
    <location>
        <begin position="144"/>
        <end position="169"/>
    </location>
</feature>
<evidence type="ECO:0000256" key="7">
    <source>
        <dbReference type="RuleBase" id="RU003346"/>
    </source>
</evidence>
<feature type="transmembrane region" description="Helical" evidence="8">
    <location>
        <begin position="7"/>
        <end position="30"/>
    </location>
</feature>
<evidence type="ECO:0000256" key="4">
    <source>
        <dbReference type="ARBA" id="ARBA00022692"/>
    </source>
</evidence>
<dbReference type="InterPro" id="IPR036259">
    <property type="entry name" value="MFS_trans_sf"/>
</dbReference>
<evidence type="ECO:0000256" key="8">
    <source>
        <dbReference type="SAM" id="Phobius"/>
    </source>
</evidence>
<dbReference type="PRINTS" id="PR00171">
    <property type="entry name" value="SUGRTRNSPORT"/>
</dbReference>
<dbReference type="PANTHER" id="PTHR48022:SF11">
    <property type="entry name" value="MONOSACCHARIDE TRANSPORTER (HXT8), PUTATIVE (AFU_ORTHOLOGUE AFUA_2G08120)-RELATED"/>
    <property type="match status" value="1"/>
</dbReference>
<dbReference type="EMBL" id="JBFXLU010000306">
    <property type="protein sequence ID" value="KAL2830400.1"/>
    <property type="molecule type" value="Genomic_DNA"/>
</dbReference>
<comment type="similarity">
    <text evidence="2 7">Belongs to the major facilitator superfamily. Sugar transporter (TC 2.A.1.1) family.</text>
</comment>
<evidence type="ECO:0000259" key="9">
    <source>
        <dbReference type="PROSITE" id="PS50850"/>
    </source>
</evidence>
<feature type="transmembrane region" description="Helical" evidence="8">
    <location>
        <begin position="401"/>
        <end position="423"/>
    </location>
</feature>
<keyword evidence="4 8" id="KW-0812">Transmembrane</keyword>
<sequence>MANLTLYNILISCFVALGSGSYGYGFAVFPTSTGQPGFYAYFNLDRDSPYTANILGAMNALFNLGLALGALAQGWLADRVGRKRAFMLASICTLVGAALVSGSVAIGMLIAVRLLHGFGLGMLVGLVPLYLAETAPARYRGLLLCINTSCISMGYFVCAWISVGTYFAVDQTLQWRMPLALACIGPLAMIIGLPFIPESPRYLALAGRKDEAWEVVRTIHRDSTDPEDDGARAEYTQIVRQTDYDKELGYGYVKMFTRPSWRRRTLLAMFLMFAVQSTGVLGITNFLILIFQNLGMKNAMPLVLYGVYATAGVLWVVIGMLICDRVGRRKLLLAGFIGQGLTLLVEALLQWKYLETTNRPGLSACIAFLFLYMLFFNMCTDGPSWAWMAEVFPTTARSRGIGLGLFAYFVGTITYTTPGALAFRNIKYNMYYLYFGLCMVSTVVIYFFIPETRHVPVEELGALFGDAVVVHLTPDGHHVIEDKGPTVETLEDVAPGSTATAEHI</sequence>
<dbReference type="InterPro" id="IPR005828">
    <property type="entry name" value="MFS_sugar_transport-like"/>
</dbReference>
<dbReference type="InterPro" id="IPR050360">
    <property type="entry name" value="MFS_Sugar_Transporters"/>
</dbReference>
<evidence type="ECO:0000256" key="6">
    <source>
        <dbReference type="ARBA" id="ARBA00023136"/>
    </source>
</evidence>
<reference evidence="10 11" key="1">
    <citation type="submission" date="2024-07" db="EMBL/GenBank/DDBJ databases">
        <title>Section-level genome sequencing and comparative genomics of Aspergillus sections Usti and Cavernicolus.</title>
        <authorList>
            <consortium name="Lawrence Berkeley National Laboratory"/>
            <person name="Nybo J.L."/>
            <person name="Vesth T.C."/>
            <person name="Theobald S."/>
            <person name="Frisvad J.C."/>
            <person name="Larsen T.O."/>
            <person name="Kjaerboelling I."/>
            <person name="Rothschild-Mancinelli K."/>
            <person name="Lyhne E.K."/>
            <person name="Kogle M.E."/>
            <person name="Barry K."/>
            <person name="Clum A."/>
            <person name="Na H."/>
            <person name="Ledsgaard L."/>
            <person name="Lin J."/>
            <person name="Lipzen A."/>
            <person name="Kuo A."/>
            <person name="Riley R."/>
            <person name="Mondo S."/>
            <person name="Labutti K."/>
            <person name="Haridas S."/>
            <person name="Pangalinan J."/>
            <person name="Salamov A.A."/>
            <person name="Simmons B.A."/>
            <person name="Magnuson J.K."/>
            <person name="Chen J."/>
            <person name="Drula E."/>
            <person name="Henrissat B."/>
            <person name="Wiebenga A."/>
            <person name="Lubbers R.J."/>
            <person name="Gomes A.C."/>
            <person name="Makela M.R."/>
            <person name="Stajich J."/>
            <person name="Grigoriev I.V."/>
            <person name="Mortensen U.H."/>
            <person name="De Vries R.P."/>
            <person name="Baker S.E."/>
            <person name="Andersen M.R."/>
        </authorList>
    </citation>
    <scope>NUCLEOTIDE SEQUENCE [LARGE SCALE GENOMIC DNA]</scope>
    <source>
        <strain evidence="10 11">CBS 123904</strain>
    </source>
</reference>
<keyword evidence="5 8" id="KW-1133">Transmembrane helix</keyword>
<name>A0ABR4IRK1_9EURO</name>
<comment type="subcellular location">
    <subcellularLocation>
        <location evidence="1">Membrane</location>
        <topology evidence="1">Multi-pass membrane protein</topology>
    </subcellularLocation>
</comment>
<dbReference type="InterPro" id="IPR020846">
    <property type="entry name" value="MFS_dom"/>
</dbReference>
<keyword evidence="11" id="KW-1185">Reference proteome</keyword>
<feature type="transmembrane region" description="Helical" evidence="8">
    <location>
        <begin position="331"/>
        <end position="349"/>
    </location>
</feature>
<keyword evidence="3 7" id="KW-0813">Transport</keyword>
<feature type="transmembrane region" description="Helical" evidence="8">
    <location>
        <begin position="175"/>
        <end position="196"/>
    </location>
</feature>
<evidence type="ECO:0000256" key="3">
    <source>
        <dbReference type="ARBA" id="ARBA00022448"/>
    </source>
</evidence>
<feature type="domain" description="Major facilitator superfamily (MFS) profile" evidence="9">
    <location>
        <begin position="11"/>
        <end position="453"/>
    </location>
</feature>
<evidence type="ECO:0000256" key="2">
    <source>
        <dbReference type="ARBA" id="ARBA00010992"/>
    </source>
</evidence>
<feature type="transmembrane region" description="Helical" evidence="8">
    <location>
        <begin position="361"/>
        <end position="380"/>
    </location>
</feature>
<dbReference type="InterPro" id="IPR003663">
    <property type="entry name" value="Sugar/inositol_transpt"/>
</dbReference>
<feature type="transmembrane region" description="Helical" evidence="8">
    <location>
        <begin position="50"/>
        <end position="73"/>
    </location>
</feature>
<dbReference type="PROSITE" id="PS00217">
    <property type="entry name" value="SUGAR_TRANSPORT_2"/>
    <property type="match status" value="1"/>
</dbReference>
<dbReference type="PROSITE" id="PS50850">
    <property type="entry name" value="MFS"/>
    <property type="match status" value="1"/>
</dbReference>
<dbReference type="PANTHER" id="PTHR48022">
    <property type="entry name" value="PLASTIDIC GLUCOSE TRANSPORTER 4"/>
    <property type="match status" value="1"/>
</dbReference>
<comment type="caution">
    <text evidence="10">The sequence shown here is derived from an EMBL/GenBank/DDBJ whole genome shotgun (WGS) entry which is preliminary data.</text>
</comment>
<dbReference type="SUPFAM" id="SSF103473">
    <property type="entry name" value="MFS general substrate transporter"/>
    <property type="match status" value="1"/>
</dbReference>
<dbReference type="NCBIfam" id="TIGR00879">
    <property type="entry name" value="SP"/>
    <property type="match status" value="1"/>
</dbReference>
<evidence type="ECO:0000313" key="10">
    <source>
        <dbReference type="EMBL" id="KAL2830400.1"/>
    </source>
</evidence>
<accession>A0ABR4IRK1</accession>
<feature type="transmembrane region" description="Helical" evidence="8">
    <location>
        <begin position="114"/>
        <end position="132"/>
    </location>
</feature>
<gene>
    <name evidence="10" type="ORF">BJY01DRAFT_254652</name>
</gene>